<keyword evidence="14" id="KW-1185">Reference proteome</keyword>
<feature type="transmembrane region" description="Helical" evidence="12">
    <location>
        <begin position="20"/>
        <end position="49"/>
    </location>
</feature>
<dbReference type="EMBL" id="JANPWB010000001">
    <property type="protein sequence ID" value="KAJ1214063.1"/>
    <property type="molecule type" value="Genomic_DNA"/>
</dbReference>
<evidence type="ECO:0000256" key="4">
    <source>
        <dbReference type="ARBA" id="ARBA00022490"/>
    </source>
</evidence>
<evidence type="ECO:0000256" key="7">
    <source>
        <dbReference type="ARBA" id="ARBA00023136"/>
    </source>
</evidence>
<feature type="coiled-coil region" evidence="10">
    <location>
        <begin position="440"/>
        <end position="467"/>
    </location>
</feature>
<comment type="caution">
    <text evidence="13">The sequence shown here is derived from an EMBL/GenBank/DDBJ whole genome shotgun (WGS) entry which is preliminary data.</text>
</comment>
<sequence length="1059" mass="121919">MADSCLSDVVLRVSVESLQVVPGLMAAAVVIGALLGVIAGALLCFFVFVPRLRKKKDDSSKVLRNFDSSGVKERRSKKQSGVKKKKTENEVHKGDMLLEDDELSAPGDIAAFASRAKVIYPINQKFRPLADGASNPSLHENCKQTPLPNQMMDSSSASSDESLSQGEKDDCSSSTTVHSATSDDRFYERTFVKVSCFPDLLTCDSYDVKLCLYSLHLKGLPLLIADLRQEKNVMFIQVIRLYFTDLLMKKKIDRELFLNVLSTLEADFKELEEQFHSRMASGEISAAHDSAYETLEDIARKEKEHSDYMMLTLESFWKQLEKVHQFLLEDTKCTSEEARKIMIDVTENMIAAEHLLTESQDLQSMDYQEKMIRWEHMAKVVDSLKAQIQHESECRLNAVSATLEQLISTRQLSARQKEHQLTELLRAFWEEVTRYNNECLQQTKDLIKKLQQNRSEQTEKLRRAQKGEQVTFLTSIQQTAEPLEFLKDYHNLMEKQREIWCDLEEEEDCKTTEAIADLCKDLYSASSQAFENLVKELLLKTLPTITTVSSGECEHLRQEMRQNMMLELEKADDQRKRSLKLFQEQLIQEKQIWAKEHALSAVLQNHLSEKHEKILQGTINRLNGLSEESATFVFQRHKLLLCSVLRMIALRTIAVATQTQMKVCRKKSLLQEMREQHLVETRTTHCPDENKWQLHKEMESRILANEGAVEEETDRARTEFHQQLLGELQEGLQLLQKHMEQLIGQVLVRHAQQEAAKSVPEDCNKDFKDRLIDTAVESVYVTSSGVKRLVQNFYIEIEKILQISEQGKVKRLKTVEEKAADNRIRKKRDVNDQNMKQKVSGPLTATSGLQHRVLLKRNMLLDYNDVLQNRLQSLKQKKLVISQMDMQLQNKLKEAEQKFIADLSVMAKVHFTEGKQTINQDKNVEIKSKNSHPWEKEGPGELNANNLRPHQQMSQLFRNEQQNLHETDQAKKPTKPLKKRDSFKTSQVKLCVVRTRLWRRPDQSQQVMVISEADLYGLLAPRAHNLYLPVCLPEIAHFLRMLLIYSQALPAGSRGCLEL</sequence>
<evidence type="ECO:0000256" key="2">
    <source>
        <dbReference type="ARBA" id="ARBA00004162"/>
    </source>
</evidence>
<organism evidence="13 14">
    <name type="scientific">Pleurodeles waltl</name>
    <name type="common">Iberian ribbed newt</name>
    <dbReference type="NCBI Taxonomy" id="8319"/>
    <lineage>
        <taxon>Eukaryota</taxon>
        <taxon>Metazoa</taxon>
        <taxon>Chordata</taxon>
        <taxon>Craniata</taxon>
        <taxon>Vertebrata</taxon>
        <taxon>Euteleostomi</taxon>
        <taxon>Amphibia</taxon>
        <taxon>Batrachia</taxon>
        <taxon>Caudata</taxon>
        <taxon>Salamandroidea</taxon>
        <taxon>Salamandridae</taxon>
        <taxon>Pleurodelinae</taxon>
        <taxon>Pleurodeles</taxon>
    </lineage>
</organism>
<evidence type="ECO:0000256" key="11">
    <source>
        <dbReference type="SAM" id="MobiDB-lite"/>
    </source>
</evidence>
<feature type="compositionally biased region" description="Polar residues" evidence="11">
    <location>
        <begin position="134"/>
        <end position="153"/>
    </location>
</feature>
<dbReference type="GO" id="GO:0098797">
    <property type="term" value="C:plasma membrane protein complex"/>
    <property type="evidence" value="ECO:0007669"/>
    <property type="project" value="TreeGrafter"/>
</dbReference>
<dbReference type="GO" id="GO:0007224">
    <property type="term" value="P:smoothened signaling pathway"/>
    <property type="evidence" value="ECO:0007669"/>
    <property type="project" value="InterPro"/>
</dbReference>
<evidence type="ECO:0000313" key="13">
    <source>
        <dbReference type="EMBL" id="KAJ1214063.1"/>
    </source>
</evidence>
<evidence type="ECO:0000256" key="1">
    <source>
        <dbReference type="ARBA" id="ARBA00004120"/>
    </source>
</evidence>
<keyword evidence="8" id="KW-0206">Cytoskeleton</keyword>
<accession>A0AAV7WLB5</accession>
<protein>
    <recommendedName>
        <fullName evidence="15">Ellis-van Creveld syndrome protein</fullName>
    </recommendedName>
</protein>
<comment type="subcellular location">
    <subcellularLocation>
        <location evidence="2">Cell membrane</location>
        <topology evidence="2">Single-pass membrane protein</topology>
    </subcellularLocation>
    <subcellularLocation>
        <location evidence="1">Cytoplasm</location>
        <location evidence="1">Cytoskeleton</location>
        <location evidence="1">Cilium basal body</location>
    </subcellularLocation>
</comment>
<dbReference type="InterPro" id="IPR026501">
    <property type="entry name" value="Limbin/EVC"/>
</dbReference>
<dbReference type="AlphaFoldDB" id="A0AAV7WLB5"/>
<keyword evidence="7 12" id="KW-0472">Membrane</keyword>
<keyword evidence="5 12" id="KW-0812">Transmembrane</keyword>
<dbReference type="Proteomes" id="UP001066276">
    <property type="component" value="Chromosome 1_1"/>
</dbReference>
<keyword evidence="3" id="KW-1003">Cell membrane</keyword>
<proteinExistence type="predicted"/>
<dbReference type="PANTHER" id="PTHR16795:SF13">
    <property type="entry name" value="EVC COMPLEX MEMBER EVC"/>
    <property type="match status" value="1"/>
</dbReference>
<evidence type="ECO:0000256" key="9">
    <source>
        <dbReference type="ARBA" id="ARBA00023273"/>
    </source>
</evidence>
<evidence type="ECO:0000256" key="6">
    <source>
        <dbReference type="ARBA" id="ARBA00022989"/>
    </source>
</evidence>
<keyword evidence="6 12" id="KW-1133">Transmembrane helix</keyword>
<gene>
    <name evidence="13" type="ORF">NDU88_001691</name>
</gene>
<keyword evidence="10" id="KW-0175">Coiled coil</keyword>
<feature type="compositionally biased region" description="Basic residues" evidence="11">
    <location>
        <begin position="74"/>
        <end position="86"/>
    </location>
</feature>
<evidence type="ECO:0000256" key="3">
    <source>
        <dbReference type="ARBA" id="ARBA00022475"/>
    </source>
</evidence>
<feature type="region of interest" description="Disordered" evidence="11">
    <location>
        <begin position="131"/>
        <end position="178"/>
    </location>
</feature>
<feature type="compositionally biased region" description="Low complexity" evidence="11">
    <location>
        <begin position="154"/>
        <end position="164"/>
    </location>
</feature>
<evidence type="ECO:0000256" key="5">
    <source>
        <dbReference type="ARBA" id="ARBA00022692"/>
    </source>
</evidence>
<keyword evidence="4" id="KW-0963">Cytoplasm</keyword>
<reference evidence="13" key="1">
    <citation type="journal article" date="2022" name="bioRxiv">
        <title>Sequencing and chromosome-scale assembly of the giantPleurodeles waltlgenome.</title>
        <authorList>
            <person name="Brown T."/>
            <person name="Elewa A."/>
            <person name="Iarovenko S."/>
            <person name="Subramanian E."/>
            <person name="Araus A.J."/>
            <person name="Petzold A."/>
            <person name="Susuki M."/>
            <person name="Suzuki K.-i.T."/>
            <person name="Hayashi T."/>
            <person name="Toyoda A."/>
            <person name="Oliveira C."/>
            <person name="Osipova E."/>
            <person name="Leigh N.D."/>
            <person name="Simon A."/>
            <person name="Yun M.H."/>
        </authorList>
    </citation>
    <scope>NUCLEOTIDE SEQUENCE</scope>
    <source>
        <strain evidence="13">20211129_DDA</strain>
        <tissue evidence="13">Liver</tissue>
    </source>
</reference>
<feature type="region of interest" description="Disordered" evidence="11">
    <location>
        <begin position="68"/>
        <end position="92"/>
    </location>
</feature>
<evidence type="ECO:0008006" key="15">
    <source>
        <dbReference type="Google" id="ProtNLM"/>
    </source>
</evidence>
<evidence type="ECO:0000256" key="12">
    <source>
        <dbReference type="SAM" id="Phobius"/>
    </source>
</evidence>
<dbReference type="GO" id="GO:0060170">
    <property type="term" value="C:ciliary membrane"/>
    <property type="evidence" value="ECO:0007669"/>
    <property type="project" value="TreeGrafter"/>
</dbReference>
<evidence type="ECO:0000256" key="10">
    <source>
        <dbReference type="SAM" id="Coils"/>
    </source>
</evidence>
<keyword evidence="9" id="KW-0966">Cell projection</keyword>
<evidence type="ECO:0000313" key="14">
    <source>
        <dbReference type="Proteomes" id="UP001066276"/>
    </source>
</evidence>
<evidence type="ECO:0000256" key="8">
    <source>
        <dbReference type="ARBA" id="ARBA00023212"/>
    </source>
</evidence>
<dbReference type="PANTHER" id="PTHR16795">
    <property type="entry name" value="LIMBIN/ELLIS-VAN CREVELD PROTEIN"/>
    <property type="match status" value="1"/>
</dbReference>
<name>A0AAV7WLB5_PLEWA</name>